<evidence type="ECO:0000313" key="2">
    <source>
        <dbReference type="EMBL" id="KAK9851532.1"/>
    </source>
</evidence>
<dbReference type="Proteomes" id="UP001485043">
    <property type="component" value="Unassembled WGS sequence"/>
</dbReference>
<name>A0AAW1SNH6_9CHLO</name>
<feature type="region of interest" description="Disordered" evidence="1">
    <location>
        <begin position="184"/>
        <end position="219"/>
    </location>
</feature>
<gene>
    <name evidence="2" type="ORF">WJX84_008453</name>
</gene>
<sequence>MIQPTGAIPSFPPCQVNRPSYDGLAENEANCTFAPSINPASERLLEDSTNLPADFQARQRFFAQQRKAHLHRIAAQSVEARECTFSPDREAMDVGGAAAGLGESRLERWERLAYQDWQRVQAARAASASQHYSQFTFQPHIDPHSRRIGQATTLKELVQNSRARSQKAEAAAEIEAQRQQECTFAPDVRKAGSGRKRRNSMPATSASPNRVSHRSQDSKAMLHKIEAWRKEKQDRLEEARNLREYEELLDCTFTPSIAPAAPPPKGPIVIPGLDRHLELQDLAKRQAQDLQQRQAKAFKLNPQPGPFLATVPAPFRFKADDASGKTEARRAKLRETLMAAAMKECTFRPRTNESANKALISQILAAADLASPCSGTASEAGRTAVAC</sequence>
<comment type="caution">
    <text evidence="2">The sequence shown here is derived from an EMBL/GenBank/DDBJ whole genome shotgun (WGS) entry which is preliminary data.</text>
</comment>
<keyword evidence="3" id="KW-1185">Reference proteome</keyword>
<accession>A0AAW1SNH6</accession>
<protein>
    <submittedName>
        <fullName evidence="2">Uncharacterized protein</fullName>
    </submittedName>
</protein>
<evidence type="ECO:0000313" key="3">
    <source>
        <dbReference type="Proteomes" id="UP001485043"/>
    </source>
</evidence>
<dbReference type="PANTHER" id="PTHR37028:SF4">
    <property type="entry name" value="ALMS MOTIF DOMAIN-CONTAINING PROTEIN"/>
    <property type="match status" value="1"/>
</dbReference>
<dbReference type="PANTHER" id="PTHR37028">
    <property type="entry name" value="UNNAMED PRODUCT-RELATED"/>
    <property type="match status" value="1"/>
</dbReference>
<dbReference type="EMBL" id="JALJOV010001241">
    <property type="protein sequence ID" value="KAK9851532.1"/>
    <property type="molecule type" value="Genomic_DNA"/>
</dbReference>
<dbReference type="AlphaFoldDB" id="A0AAW1SNH6"/>
<organism evidence="2 3">
    <name type="scientific">Apatococcus fuscideae</name>
    <dbReference type="NCBI Taxonomy" id="2026836"/>
    <lineage>
        <taxon>Eukaryota</taxon>
        <taxon>Viridiplantae</taxon>
        <taxon>Chlorophyta</taxon>
        <taxon>core chlorophytes</taxon>
        <taxon>Trebouxiophyceae</taxon>
        <taxon>Chlorellales</taxon>
        <taxon>Chlorellaceae</taxon>
        <taxon>Apatococcus</taxon>
    </lineage>
</organism>
<evidence type="ECO:0000256" key="1">
    <source>
        <dbReference type="SAM" id="MobiDB-lite"/>
    </source>
</evidence>
<reference evidence="2 3" key="1">
    <citation type="journal article" date="2024" name="Nat. Commun.">
        <title>Phylogenomics reveals the evolutionary origins of lichenization in chlorophyte algae.</title>
        <authorList>
            <person name="Puginier C."/>
            <person name="Libourel C."/>
            <person name="Otte J."/>
            <person name="Skaloud P."/>
            <person name="Haon M."/>
            <person name="Grisel S."/>
            <person name="Petersen M."/>
            <person name="Berrin J.G."/>
            <person name="Delaux P.M."/>
            <person name="Dal Grande F."/>
            <person name="Keller J."/>
        </authorList>
    </citation>
    <scope>NUCLEOTIDE SEQUENCE [LARGE SCALE GENOMIC DNA]</scope>
    <source>
        <strain evidence="2 3">SAG 2523</strain>
    </source>
</reference>
<proteinExistence type="predicted"/>
<feature type="compositionally biased region" description="Polar residues" evidence="1">
    <location>
        <begin position="201"/>
        <end position="210"/>
    </location>
</feature>